<keyword evidence="1" id="KW-1133">Transmembrane helix</keyword>
<reference evidence="3 4" key="1">
    <citation type="submission" date="2024-06" db="EMBL/GenBank/DDBJ databases">
        <title>A chromosome level genome sequence of Diviner's sage (Salvia divinorum).</title>
        <authorList>
            <person name="Ford S.A."/>
            <person name="Ro D.-K."/>
            <person name="Ness R.W."/>
            <person name="Phillips M.A."/>
        </authorList>
    </citation>
    <scope>NUCLEOTIDE SEQUENCE [LARGE SCALE GENOMIC DNA]</scope>
    <source>
        <strain evidence="3">SAF-2024a</strain>
        <tissue evidence="3">Leaf</tissue>
    </source>
</reference>
<keyword evidence="4" id="KW-1185">Reference proteome</keyword>
<keyword evidence="2" id="KW-0732">Signal</keyword>
<gene>
    <name evidence="3" type="ORF">AAHA92_08997</name>
</gene>
<evidence type="ECO:0000313" key="4">
    <source>
        <dbReference type="Proteomes" id="UP001567538"/>
    </source>
</evidence>
<comment type="caution">
    <text evidence="3">The sequence shown here is derived from an EMBL/GenBank/DDBJ whole genome shotgun (WGS) entry which is preliminary data.</text>
</comment>
<sequence>MASSLIFVALFVVSVSTAELRAHGLEDHNSPFVLSPEMYAYFHPNTQRPPNTNLCDLPNCAFLPLASTRQSERSTARRALAGIPVGFIFAVFFMAGVYYVIFMRQVNAVRAKYGVQPDV</sequence>
<keyword evidence="1" id="KW-0472">Membrane</keyword>
<dbReference type="PANTHER" id="PTHR35718:SF1">
    <property type="entry name" value="EXPRESSED PROTEIN"/>
    <property type="match status" value="1"/>
</dbReference>
<protein>
    <submittedName>
        <fullName evidence="3">Uncharacterized protein</fullName>
    </submittedName>
</protein>
<dbReference type="Proteomes" id="UP001567538">
    <property type="component" value="Unassembled WGS sequence"/>
</dbReference>
<dbReference type="AlphaFoldDB" id="A0ABD1HQ26"/>
<dbReference type="EMBL" id="JBEAFC010000004">
    <property type="protein sequence ID" value="KAL1558547.1"/>
    <property type="molecule type" value="Genomic_DNA"/>
</dbReference>
<evidence type="ECO:0000313" key="3">
    <source>
        <dbReference type="EMBL" id="KAL1558547.1"/>
    </source>
</evidence>
<evidence type="ECO:0000256" key="1">
    <source>
        <dbReference type="SAM" id="Phobius"/>
    </source>
</evidence>
<keyword evidence="1" id="KW-0812">Transmembrane</keyword>
<feature type="transmembrane region" description="Helical" evidence="1">
    <location>
        <begin position="79"/>
        <end position="102"/>
    </location>
</feature>
<feature type="chain" id="PRO_5044769904" evidence="2">
    <location>
        <begin position="18"/>
        <end position="119"/>
    </location>
</feature>
<organism evidence="3 4">
    <name type="scientific">Salvia divinorum</name>
    <name type="common">Maria pastora</name>
    <name type="synonym">Diviner's sage</name>
    <dbReference type="NCBI Taxonomy" id="28513"/>
    <lineage>
        <taxon>Eukaryota</taxon>
        <taxon>Viridiplantae</taxon>
        <taxon>Streptophyta</taxon>
        <taxon>Embryophyta</taxon>
        <taxon>Tracheophyta</taxon>
        <taxon>Spermatophyta</taxon>
        <taxon>Magnoliopsida</taxon>
        <taxon>eudicotyledons</taxon>
        <taxon>Gunneridae</taxon>
        <taxon>Pentapetalae</taxon>
        <taxon>asterids</taxon>
        <taxon>lamiids</taxon>
        <taxon>Lamiales</taxon>
        <taxon>Lamiaceae</taxon>
        <taxon>Nepetoideae</taxon>
        <taxon>Mentheae</taxon>
        <taxon>Salviinae</taxon>
        <taxon>Salvia</taxon>
        <taxon>Salvia subgen. Calosphace</taxon>
    </lineage>
</organism>
<name>A0ABD1HQ26_SALDI</name>
<accession>A0ABD1HQ26</accession>
<evidence type="ECO:0000256" key="2">
    <source>
        <dbReference type="SAM" id="SignalP"/>
    </source>
</evidence>
<feature type="signal peptide" evidence="2">
    <location>
        <begin position="1"/>
        <end position="17"/>
    </location>
</feature>
<proteinExistence type="predicted"/>
<dbReference type="PANTHER" id="PTHR35718">
    <property type="entry name" value="EXPRESSED PROTEIN"/>
    <property type="match status" value="1"/>
</dbReference>